<proteinExistence type="inferred from homology"/>
<sequence>MQPELELEDVQGLVARGYRTLPAGCFTLFGVEDPAAGDTLEGLIPRIPNAGPFTGDVALHLALTASGLRRLGLPAPIMEGFAAEFTEGMTAPHRSRFLGDTGDTDPRSWLWGGPASPRCDGMVLLYARDATLLNAQQDLLCQALRAGGLTVLAELRTLPFTDTEPFGFRDGISQPVIEGLSKAAAAARTVPAGEFVLGYPNAYGLLTDRPLLPSSADPDRLLPRDHRRDGLADLGRGGSYLVLRQLEQDVAAFHRYVKDAAGPAGPDLLAARLIGRWPSGAPLVKTPDDDPRLRDDNEFGYHRADPYGLACPIGAHIRRANPRDSLDPDPGTAKSLEINDRHRLLRRGRPYDTDGATGLYFLCLSGNLARQYEFVQHTWVNDPAFNGLSDATDPLVGPRGPGGTTFTVQARPARERHLGLPAFVRVRGGAYFFLPGIRALRYLARLPRTRGASGGHRTRARR</sequence>
<evidence type="ECO:0000313" key="8">
    <source>
        <dbReference type="Proteomes" id="UP000805614"/>
    </source>
</evidence>
<dbReference type="SUPFAM" id="SSF54909">
    <property type="entry name" value="Dimeric alpha+beta barrel"/>
    <property type="match status" value="1"/>
</dbReference>
<evidence type="ECO:0000256" key="1">
    <source>
        <dbReference type="ARBA" id="ARBA00001970"/>
    </source>
</evidence>
<dbReference type="PROSITE" id="PS51404">
    <property type="entry name" value="DYP_PEROXIDASE"/>
    <property type="match status" value="1"/>
</dbReference>
<dbReference type="InterPro" id="IPR011008">
    <property type="entry name" value="Dimeric_a/b-barrel"/>
</dbReference>
<keyword evidence="2 7" id="KW-0575">Peroxidase</keyword>
<comment type="similarity">
    <text evidence="6">Belongs to the DyP-type peroxidase family.</text>
</comment>
<dbReference type="GO" id="GO:0004601">
    <property type="term" value="F:peroxidase activity"/>
    <property type="evidence" value="ECO:0007669"/>
    <property type="project" value="UniProtKB-KW"/>
</dbReference>
<keyword evidence="5" id="KW-0408">Iron</keyword>
<protein>
    <submittedName>
        <fullName evidence="7">Peroxidase</fullName>
    </submittedName>
</protein>
<evidence type="ECO:0000313" key="7">
    <source>
        <dbReference type="EMBL" id="MBC6467319.1"/>
    </source>
</evidence>
<comment type="cofactor">
    <cofactor evidence="1">
        <name>heme b</name>
        <dbReference type="ChEBI" id="CHEBI:60344"/>
    </cofactor>
</comment>
<evidence type="ECO:0000256" key="5">
    <source>
        <dbReference type="ARBA" id="ARBA00023004"/>
    </source>
</evidence>
<dbReference type="RefSeq" id="WP_187244328.1">
    <property type="nucleotide sequence ID" value="NZ_BAAAOK010000005.1"/>
</dbReference>
<dbReference type="PANTHER" id="PTHR30521:SF5">
    <property type="entry name" value="BLR4509 PROTEIN"/>
    <property type="match status" value="1"/>
</dbReference>
<evidence type="ECO:0000256" key="4">
    <source>
        <dbReference type="ARBA" id="ARBA00023002"/>
    </source>
</evidence>
<keyword evidence="4" id="KW-0560">Oxidoreductase</keyword>
<keyword evidence="8" id="KW-1185">Reference proteome</keyword>
<name>A0ABR7LRB4_9ACTN</name>
<organism evidence="7 8">
    <name type="scientific">Actinomadura alba</name>
    <dbReference type="NCBI Taxonomy" id="406431"/>
    <lineage>
        <taxon>Bacteria</taxon>
        <taxon>Bacillati</taxon>
        <taxon>Actinomycetota</taxon>
        <taxon>Actinomycetes</taxon>
        <taxon>Streptosporangiales</taxon>
        <taxon>Thermomonosporaceae</taxon>
        <taxon>Actinomadura</taxon>
    </lineage>
</organism>
<evidence type="ECO:0000256" key="3">
    <source>
        <dbReference type="ARBA" id="ARBA00022723"/>
    </source>
</evidence>
<gene>
    <name evidence="7" type="ORF">HKK74_17715</name>
</gene>
<accession>A0ABR7LRB4</accession>
<comment type="caution">
    <text evidence="7">The sequence shown here is derived from an EMBL/GenBank/DDBJ whole genome shotgun (WGS) entry which is preliminary data.</text>
</comment>
<reference evidence="7 8" key="1">
    <citation type="submission" date="2020-06" db="EMBL/GenBank/DDBJ databases">
        <title>Actinomadura xiongansis sp. nov., isolated from soil of Baiyangdian.</title>
        <authorList>
            <person name="Zhang X."/>
        </authorList>
    </citation>
    <scope>NUCLEOTIDE SEQUENCE [LARGE SCALE GENOMIC DNA]</scope>
    <source>
        <strain evidence="7 8">HBUM206468</strain>
    </source>
</reference>
<keyword evidence="3" id="KW-0479">Metal-binding</keyword>
<dbReference type="Proteomes" id="UP000805614">
    <property type="component" value="Unassembled WGS sequence"/>
</dbReference>
<evidence type="ECO:0000256" key="6">
    <source>
        <dbReference type="ARBA" id="ARBA00025737"/>
    </source>
</evidence>
<dbReference type="InterPro" id="IPR006314">
    <property type="entry name" value="Dyp_peroxidase"/>
</dbReference>
<evidence type="ECO:0000256" key="2">
    <source>
        <dbReference type="ARBA" id="ARBA00022559"/>
    </source>
</evidence>
<dbReference type="PANTHER" id="PTHR30521">
    <property type="entry name" value="DEFERROCHELATASE/PEROXIDASE"/>
    <property type="match status" value="1"/>
</dbReference>
<dbReference type="EMBL" id="JABVEC010000012">
    <property type="protein sequence ID" value="MBC6467319.1"/>
    <property type="molecule type" value="Genomic_DNA"/>
</dbReference>